<evidence type="ECO:0000313" key="14">
    <source>
        <dbReference type="EMBL" id="NRN91061.1"/>
    </source>
</evidence>
<comment type="function">
    <text evidence="9">CRISPR (clustered regularly interspaced short palindromic repeat), is an adaptive immune system that provides protection against mobile genetic elements (viruses, transposable elements and conjugative plasmids). CRISPR clusters contain sequences complementary to antecedent mobile elements and target invading nucleic acids. CRISPR clusters are transcribed and processed into CRISPR RNA (crRNA). Functions as a ssRNA-specific endoribonuclease. Involved in the integration of spacer DNA into the CRISPR cassette.</text>
</comment>
<evidence type="ECO:0000256" key="1">
    <source>
        <dbReference type="ARBA" id="ARBA00001946"/>
    </source>
</evidence>
<dbReference type="RefSeq" id="WP_014563208.1">
    <property type="nucleotide sequence ID" value="NZ_CP012381.1"/>
</dbReference>
<dbReference type="InterPro" id="IPR021127">
    <property type="entry name" value="CRISPR_associated_Cas2"/>
</dbReference>
<evidence type="ECO:0000256" key="2">
    <source>
        <dbReference type="ARBA" id="ARBA00009959"/>
    </source>
</evidence>
<dbReference type="GO" id="GO:0051607">
    <property type="term" value="P:defense response to virus"/>
    <property type="evidence" value="ECO:0007669"/>
    <property type="project" value="UniProtKB-UniRule"/>
</dbReference>
<dbReference type="PANTHER" id="PTHR34405">
    <property type="entry name" value="CRISPR-ASSOCIATED ENDORIBONUCLEASE CAS2"/>
    <property type="match status" value="1"/>
</dbReference>
<dbReference type="AlphaFoldDB" id="A0A2V4F6C1"/>
<dbReference type="Gene3D" id="3.30.70.240">
    <property type="match status" value="1"/>
</dbReference>
<dbReference type="EC" id="3.1.-.-" evidence="9"/>
<dbReference type="SUPFAM" id="SSF143430">
    <property type="entry name" value="TTP0101/SSO1404-like"/>
    <property type="match status" value="1"/>
</dbReference>
<dbReference type="GeneID" id="99756127"/>
<organism evidence="13 17">
    <name type="scientific">Lactobacillus helveticus</name>
    <name type="common">Lactobacillus suntoryeus</name>
    <dbReference type="NCBI Taxonomy" id="1587"/>
    <lineage>
        <taxon>Bacteria</taxon>
        <taxon>Bacillati</taxon>
        <taxon>Bacillota</taxon>
        <taxon>Bacilli</taxon>
        <taxon>Lactobacillales</taxon>
        <taxon>Lactobacillaceae</taxon>
        <taxon>Lactobacillus</taxon>
    </lineage>
</organism>
<dbReference type="Pfam" id="PF09827">
    <property type="entry name" value="CRISPR_Cas2"/>
    <property type="match status" value="1"/>
</dbReference>
<evidence type="ECO:0000313" key="15">
    <source>
        <dbReference type="Proteomes" id="UP000063930"/>
    </source>
</evidence>
<proteinExistence type="inferred from homology"/>
<reference evidence="16" key="2">
    <citation type="submission" date="2016-05" db="EMBL/GenBank/DDBJ databases">
        <title>Genome sequence of Lactobacillus helveticus FAM8105.</title>
        <authorList>
            <person name="Ahrens C."/>
            <person name="Schmid M."/>
        </authorList>
    </citation>
    <scope>NUCLEOTIDE SEQUENCE [LARGE SCALE GENOMIC DNA]</scope>
    <source>
        <strain evidence="16">FAM8105</strain>
    </source>
</reference>
<evidence type="ECO:0000313" key="12">
    <source>
        <dbReference type="EMBL" id="AUI73935.1"/>
    </source>
</evidence>
<keyword evidence="4 9" id="KW-0479">Metal-binding</keyword>
<gene>
    <name evidence="9 13" type="primary">cas2</name>
    <name evidence="11" type="ORF">ALV80_03125</name>
    <name evidence="14" type="ORF">IMAU50013_00587</name>
    <name evidence="13" type="ORF">LH5_02157</name>
    <name evidence="12" type="ORF">Lh8105_03290</name>
</gene>
<dbReference type="EMBL" id="CP015496">
    <property type="protein sequence ID" value="AUI73935.1"/>
    <property type="molecule type" value="Genomic_DNA"/>
</dbReference>
<reference evidence="12" key="4">
    <citation type="journal article" date="2018" name="Front. Microbiol.">
        <title>Comparative Genomics of Completely Sequenced Lactobacillus helveticus Genomes Provides Insights into Strain-Specific Genes and Resolves Metagenomics Data Down to the Strain Level.</title>
        <authorList>
            <person name="Schmid M."/>
            <person name="Muri J."/>
            <person name="Melidis D."/>
            <person name="Varadarajan A.R."/>
            <person name="Somerville V."/>
            <person name="Wicki A."/>
            <person name="Moser A."/>
            <person name="Bourqui M."/>
            <person name="Wenzel C."/>
            <person name="Eugster-Meier E."/>
            <person name="Frey J.E."/>
            <person name="Irmler S."/>
            <person name="Ahrens C.H."/>
        </authorList>
    </citation>
    <scope>NUCLEOTIDE SEQUENCE</scope>
    <source>
        <strain evidence="12">FAM8105</strain>
    </source>
</reference>
<dbReference type="Proteomes" id="UP000234562">
    <property type="component" value="Chromosome"/>
</dbReference>
<evidence type="ECO:0000256" key="10">
    <source>
        <dbReference type="PIRNR" id="PIRNR032582"/>
    </source>
</evidence>
<evidence type="ECO:0000256" key="7">
    <source>
        <dbReference type="ARBA" id="ARBA00022842"/>
    </source>
</evidence>
<sequence>MMVVVSYDINTESKSGQRRLRHVAKICLDYGQRVQNSVFECKVNSMQLELMKERLLDEIDDSQDSLYFFNLGKNYKNRIKSYGIKEVINLESPVIF</sequence>
<dbReference type="GO" id="GO:0016787">
    <property type="term" value="F:hydrolase activity"/>
    <property type="evidence" value="ECO:0007669"/>
    <property type="project" value="UniProtKB-KW"/>
</dbReference>
<keyword evidence="3 9" id="KW-0540">Nuclease</keyword>
<reference evidence="14" key="5">
    <citation type="submission" date="2019-09" db="EMBL/GenBank/DDBJ databases">
        <title>Comparative genomic analysis of Lactobacillus helveticus.</title>
        <authorList>
            <person name="Zhang H."/>
            <person name="Chen Y."/>
            <person name="Zhong Z."/>
        </authorList>
    </citation>
    <scope>NUCLEOTIDE SEQUENCE</scope>
    <source>
        <strain evidence="14">IMAU50013</strain>
    </source>
</reference>
<evidence type="ECO:0000313" key="11">
    <source>
        <dbReference type="EMBL" id="ALI52184.1"/>
    </source>
</evidence>
<dbReference type="Proteomes" id="UP000063930">
    <property type="component" value="Chromosome"/>
</dbReference>
<dbReference type="CDD" id="cd09725">
    <property type="entry name" value="Cas2_I_II_III"/>
    <property type="match status" value="1"/>
</dbReference>
<protein>
    <recommendedName>
        <fullName evidence="9">CRISPR-associated endoribonuclease Cas2</fullName>
        <ecNumber evidence="9">3.1.-.-</ecNumber>
    </recommendedName>
</protein>
<comment type="subunit">
    <text evidence="9">Homodimer, forms a heterotetramer with a Cas1 homodimer.</text>
</comment>
<dbReference type="EMBL" id="WCGB01000007">
    <property type="protein sequence ID" value="NRN91061.1"/>
    <property type="molecule type" value="Genomic_DNA"/>
</dbReference>
<evidence type="ECO:0000256" key="9">
    <source>
        <dbReference type="HAMAP-Rule" id="MF_01471"/>
    </source>
</evidence>
<dbReference type="EMBL" id="CP019581">
    <property type="protein sequence ID" value="AZK92343.1"/>
    <property type="molecule type" value="Genomic_DNA"/>
</dbReference>
<dbReference type="GO" id="GO:0043571">
    <property type="term" value="P:maintenance of CRISPR repeat elements"/>
    <property type="evidence" value="ECO:0007669"/>
    <property type="project" value="UniProtKB-UniRule"/>
</dbReference>
<evidence type="ECO:0000256" key="3">
    <source>
        <dbReference type="ARBA" id="ARBA00022722"/>
    </source>
</evidence>
<dbReference type="PANTHER" id="PTHR34405:SF3">
    <property type="entry name" value="CRISPR-ASSOCIATED ENDORIBONUCLEASE CAS2 3"/>
    <property type="match status" value="1"/>
</dbReference>
<dbReference type="PIRSF" id="PIRSF032582">
    <property type="entry name" value="Cas2"/>
    <property type="match status" value="1"/>
</dbReference>
<dbReference type="NCBIfam" id="TIGR01573">
    <property type="entry name" value="cas2"/>
    <property type="match status" value="1"/>
</dbReference>
<evidence type="ECO:0000256" key="8">
    <source>
        <dbReference type="ARBA" id="ARBA00023118"/>
    </source>
</evidence>
<keyword evidence="7 9" id="KW-0460">Magnesium</keyword>
<comment type="cofactor">
    <cofactor evidence="1 9">
        <name>Mg(2+)</name>
        <dbReference type="ChEBI" id="CHEBI:18420"/>
    </cofactor>
</comment>
<dbReference type="Proteomes" id="UP000601587">
    <property type="component" value="Unassembled WGS sequence"/>
</dbReference>
<evidence type="ECO:0000313" key="16">
    <source>
        <dbReference type="Proteomes" id="UP000234562"/>
    </source>
</evidence>
<evidence type="ECO:0000256" key="5">
    <source>
        <dbReference type="ARBA" id="ARBA00022759"/>
    </source>
</evidence>
<dbReference type="GO" id="GO:0046872">
    <property type="term" value="F:metal ion binding"/>
    <property type="evidence" value="ECO:0007669"/>
    <property type="project" value="UniProtKB-UniRule"/>
</dbReference>
<dbReference type="InterPro" id="IPR019199">
    <property type="entry name" value="Virulence_VapD/CRISPR_Cas2"/>
</dbReference>
<feature type="binding site" evidence="9">
    <location>
        <position position="8"/>
    </location>
    <ligand>
        <name>Mg(2+)</name>
        <dbReference type="ChEBI" id="CHEBI:18420"/>
        <note>catalytic</note>
    </ligand>
</feature>
<evidence type="ECO:0000313" key="17">
    <source>
        <dbReference type="Proteomes" id="UP000267945"/>
    </source>
</evidence>
<name>A0A2V4F6C1_LACHE</name>
<evidence type="ECO:0000256" key="6">
    <source>
        <dbReference type="ARBA" id="ARBA00022801"/>
    </source>
</evidence>
<dbReference type="Proteomes" id="UP000267945">
    <property type="component" value="Chromosome"/>
</dbReference>
<evidence type="ECO:0000256" key="4">
    <source>
        <dbReference type="ARBA" id="ARBA00022723"/>
    </source>
</evidence>
<reference evidence="13 17" key="3">
    <citation type="submission" date="2017-02" db="EMBL/GenBank/DDBJ databases">
        <title>Complete genome sequence of Lactobacillus helveticus.</title>
        <authorList>
            <person name="Kim J.F."/>
            <person name="Chung Y."/>
            <person name="Kwak M."/>
        </authorList>
    </citation>
    <scope>NUCLEOTIDE SEQUENCE [LARGE SCALE GENOMIC DNA]</scope>
    <source>
        <strain evidence="13 17">LH5</strain>
    </source>
</reference>
<dbReference type="EMBL" id="CP012381">
    <property type="protein sequence ID" value="ALI52184.1"/>
    <property type="molecule type" value="Genomic_DNA"/>
</dbReference>
<comment type="similarity">
    <text evidence="2 9 10">Belongs to the CRISPR-associated endoribonuclease Cas2 protein family.</text>
</comment>
<dbReference type="HAMAP" id="MF_01471">
    <property type="entry name" value="Cas2"/>
    <property type="match status" value="1"/>
</dbReference>
<evidence type="ECO:0000313" key="13">
    <source>
        <dbReference type="EMBL" id="AZK92343.1"/>
    </source>
</evidence>
<keyword evidence="6 9" id="KW-0378">Hydrolase</keyword>
<accession>A0A2V4F6C1</accession>
<reference evidence="11 15" key="1">
    <citation type="submission" date="2015-08" db="EMBL/GenBank/DDBJ databases">
        <title>Complete genome sequence of Lactobacillus helveticus CAUH18, a probiotic strain originated from koumiss.</title>
        <authorList>
            <person name="Yang Y."/>
            <person name="Hao Y."/>
        </authorList>
    </citation>
    <scope>NUCLEOTIDE SEQUENCE [LARGE SCALE GENOMIC DNA]</scope>
    <source>
        <strain evidence="11 15">CAUH18</strain>
    </source>
</reference>
<keyword evidence="5 9" id="KW-0255">Endonuclease</keyword>
<dbReference type="GO" id="GO:0004521">
    <property type="term" value="F:RNA endonuclease activity"/>
    <property type="evidence" value="ECO:0007669"/>
    <property type="project" value="UniProtKB-UniRule"/>
</dbReference>
<keyword evidence="8 9" id="KW-0051">Antiviral defense</keyword>